<protein>
    <submittedName>
        <fullName evidence="1">Uncharacterized protein</fullName>
    </submittedName>
</protein>
<name>A0ABT9E8P4_9PROT</name>
<organism evidence="1 2">
    <name type="scientific">Paracraurococcus lichenis</name>
    <dbReference type="NCBI Taxonomy" id="3064888"/>
    <lineage>
        <taxon>Bacteria</taxon>
        <taxon>Pseudomonadati</taxon>
        <taxon>Pseudomonadota</taxon>
        <taxon>Alphaproteobacteria</taxon>
        <taxon>Acetobacterales</taxon>
        <taxon>Roseomonadaceae</taxon>
        <taxon>Paracraurococcus</taxon>
    </lineage>
</organism>
<evidence type="ECO:0000313" key="1">
    <source>
        <dbReference type="EMBL" id="MDO9712531.1"/>
    </source>
</evidence>
<reference evidence="1 2" key="1">
    <citation type="submission" date="2023-08" db="EMBL/GenBank/DDBJ databases">
        <title>The draft genome sequence of Paracraurococcus sp. LOR1-02.</title>
        <authorList>
            <person name="Kingkaew E."/>
            <person name="Tanasupawat S."/>
        </authorList>
    </citation>
    <scope>NUCLEOTIDE SEQUENCE [LARGE SCALE GENOMIC DNA]</scope>
    <source>
        <strain evidence="1 2">LOR1-02</strain>
    </source>
</reference>
<keyword evidence="2" id="KW-1185">Reference proteome</keyword>
<proteinExistence type="predicted"/>
<dbReference type="RefSeq" id="WP_305107388.1">
    <property type="nucleotide sequence ID" value="NZ_JAUTWS010000050.1"/>
</dbReference>
<gene>
    <name evidence="1" type="ORF">Q7A36_29605</name>
</gene>
<dbReference type="EMBL" id="JAUTWS010000050">
    <property type="protein sequence ID" value="MDO9712531.1"/>
    <property type="molecule type" value="Genomic_DNA"/>
</dbReference>
<comment type="caution">
    <text evidence="1">The sequence shown here is derived from an EMBL/GenBank/DDBJ whole genome shotgun (WGS) entry which is preliminary data.</text>
</comment>
<dbReference type="Proteomes" id="UP001243009">
    <property type="component" value="Unassembled WGS sequence"/>
</dbReference>
<evidence type="ECO:0000313" key="2">
    <source>
        <dbReference type="Proteomes" id="UP001243009"/>
    </source>
</evidence>
<sequence>MPDDARTVAVHIPAELADHLAAAGTSVERRVLEAVVLEEFRAGRMTKAEVRRTLGFETLDEVDGFLKAHAAWELVTLDDVRRDLDDLRAFRTGAGRGLAAEFREFRRGRILGGLDPKALIREGLQ</sequence>
<accession>A0ABT9E8P4</accession>